<evidence type="ECO:0000313" key="2">
    <source>
        <dbReference type="Proteomes" id="UP001054837"/>
    </source>
</evidence>
<organism evidence="1 2">
    <name type="scientific">Caerostris darwini</name>
    <dbReference type="NCBI Taxonomy" id="1538125"/>
    <lineage>
        <taxon>Eukaryota</taxon>
        <taxon>Metazoa</taxon>
        <taxon>Ecdysozoa</taxon>
        <taxon>Arthropoda</taxon>
        <taxon>Chelicerata</taxon>
        <taxon>Arachnida</taxon>
        <taxon>Araneae</taxon>
        <taxon>Araneomorphae</taxon>
        <taxon>Entelegynae</taxon>
        <taxon>Araneoidea</taxon>
        <taxon>Araneidae</taxon>
        <taxon>Caerostris</taxon>
    </lineage>
</organism>
<name>A0AAV4U753_9ARAC</name>
<proteinExistence type="predicted"/>
<sequence>GRKRDREHVPCAGVKFSRSLLWINDVIQVCQVSSMSSEPVTILASIIL</sequence>
<feature type="non-terminal residue" evidence="1">
    <location>
        <position position="48"/>
    </location>
</feature>
<dbReference type="Proteomes" id="UP001054837">
    <property type="component" value="Unassembled WGS sequence"/>
</dbReference>
<evidence type="ECO:0000313" key="1">
    <source>
        <dbReference type="EMBL" id="GIY53644.1"/>
    </source>
</evidence>
<keyword evidence="2" id="KW-1185">Reference proteome</keyword>
<feature type="non-terminal residue" evidence="1">
    <location>
        <position position="1"/>
    </location>
</feature>
<protein>
    <submittedName>
        <fullName evidence="1">Uncharacterized protein</fullName>
    </submittedName>
</protein>
<dbReference type="EMBL" id="BPLQ01010788">
    <property type="protein sequence ID" value="GIY53644.1"/>
    <property type="molecule type" value="Genomic_DNA"/>
</dbReference>
<comment type="caution">
    <text evidence="1">The sequence shown here is derived from an EMBL/GenBank/DDBJ whole genome shotgun (WGS) entry which is preliminary data.</text>
</comment>
<accession>A0AAV4U753</accession>
<dbReference type="AlphaFoldDB" id="A0AAV4U753"/>
<reference evidence="1 2" key="1">
    <citation type="submission" date="2021-06" db="EMBL/GenBank/DDBJ databases">
        <title>Caerostris darwini draft genome.</title>
        <authorList>
            <person name="Kono N."/>
            <person name="Arakawa K."/>
        </authorList>
    </citation>
    <scope>NUCLEOTIDE SEQUENCE [LARGE SCALE GENOMIC DNA]</scope>
</reference>
<gene>
    <name evidence="1" type="ORF">CDAR_210741</name>
</gene>